<evidence type="ECO:0000256" key="1">
    <source>
        <dbReference type="SAM" id="Phobius"/>
    </source>
</evidence>
<sequence length="51" mass="5822">MWFIIFGIIFFIESIILTFFGIKKKNGMLIYIGIVFGIMTLGIVLLKLTGH</sequence>
<accession>A0ABM5LU06</accession>
<name>A0ABM5LU06_BACA1</name>
<protein>
    <submittedName>
        <fullName evidence="2">Uncharacterized protein</fullName>
    </submittedName>
</protein>
<keyword evidence="3" id="KW-1185">Reference proteome</keyword>
<feature type="transmembrane region" description="Helical" evidence="1">
    <location>
        <begin position="6"/>
        <end position="22"/>
    </location>
</feature>
<evidence type="ECO:0000313" key="2">
    <source>
        <dbReference type="EMBL" id="ADP31246.1"/>
    </source>
</evidence>
<reference evidence="2 3" key="1">
    <citation type="journal article" date="2011" name="Front. Microbiol.">
        <title>Genomic signatures of strain selection and enhancement in Bacillus atrophaeus var. globigii, a historical biowarfare simulant.</title>
        <authorList>
            <person name="Gibbons H.S."/>
            <person name="Broomall S.M."/>
            <person name="McNew L.A."/>
            <person name="Daligault H."/>
            <person name="Chapman C."/>
            <person name="Bruce D."/>
            <person name="Karavis M."/>
            <person name="Krepps M."/>
            <person name="McGregor P.A."/>
            <person name="Hong C."/>
            <person name="Park K.H."/>
            <person name="Akmal A."/>
            <person name="Feldman A."/>
            <person name="Lin J.S."/>
            <person name="Chang W.E."/>
            <person name="Higgs B.W."/>
            <person name="Demirev P."/>
            <person name="Lindquist J."/>
            <person name="Liem A."/>
            <person name="Fochler E."/>
            <person name="Read T.D."/>
            <person name="Tapia R."/>
            <person name="Johnson S."/>
            <person name="Bishop-Lilly K.A."/>
            <person name="Detter C."/>
            <person name="Han C."/>
            <person name="Sozhamannan S."/>
            <person name="Rosenzweig C.N."/>
            <person name="Skowronski E.W."/>
        </authorList>
    </citation>
    <scope>NUCLEOTIDE SEQUENCE [LARGE SCALE GENOMIC DNA]</scope>
    <source>
        <strain evidence="2 3">1942</strain>
    </source>
</reference>
<keyword evidence="1" id="KW-0472">Membrane</keyword>
<evidence type="ECO:0000313" key="3">
    <source>
        <dbReference type="Proteomes" id="UP000006867"/>
    </source>
</evidence>
<dbReference type="GeneID" id="92915963"/>
<dbReference type="RefSeq" id="WP_003328625.1">
    <property type="nucleotide sequence ID" value="NC_014639.1"/>
</dbReference>
<dbReference type="EMBL" id="CP002207">
    <property type="protein sequence ID" value="ADP31246.1"/>
    <property type="molecule type" value="Genomic_DNA"/>
</dbReference>
<gene>
    <name evidence="2" type="ordered locus">BATR1942_01440</name>
</gene>
<organism evidence="2 3">
    <name type="scientific">Bacillus atrophaeus (strain 1942)</name>
    <dbReference type="NCBI Taxonomy" id="720555"/>
    <lineage>
        <taxon>Bacteria</taxon>
        <taxon>Bacillati</taxon>
        <taxon>Bacillota</taxon>
        <taxon>Bacilli</taxon>
        <taxon>Bacillales</taxon>
        <taxon>Bacillaceae</taxon>
        <taxon>Bacillus</taxon>
    </lineage>
</organism>
<feature type="transmembrane region" description="Helical" evidence="1">
    <location>
        <begin position="29"/>
        <end position="48"/>
    </location>
</feature>
<proteinExistence type="predicted"/>
<keyword evidence="1" id="KW-0812">Transmembrane</keyword>
<dbReference type="Proteomes" id="UP000006867">
    <property type="component" value="Chromosome"/>
</dbReference>
<keyword evidence="1" id="KW-1133">Transmembrane helix</keyword>